<dbReference type="InterPro" id="IPR017475">
    <property type="entry name" value="EPS_sugar_tfrase"/>
</dbReference>
<dbReference type="PANTHER" id="PTHR30576">
    <property type="entry name" value="COLANIC BIOSYNTHESIS UDP-GLUCOSE LIPID CARRIER TRANSFERASE"/>
    <property type="match status" value="1"/>
</dbReference>
<dbReference type="GO" id="GO:0016020">
    <property type="term" value="C:membrane"/>
    <property type="evidence" value="ECO:0007669"/>
    <property type="project" value="UniProtKB-SubCell"/>
</dbReference>
<dbReference type="EMBL" id="JADEXP010000037">
    <property type="protein sequence ID" value="MBE9066337.1"/>
    <property type="molecule type" value="Genomic_DNA"/>
</dbReference>
<dbReference type="GO" id="GO:0089702">
    <property type="term" value="F:undecaprenyl-phosphate glucose phosphotransferase activity"/>
    <property type="evidence" value="ECO:0007669"/>
    <property type="project" value="TreeGrafter"/>
</dbReference>
<dbReference type="Proteomes" id="UP000615026">
    <property type="component" value="Unassembled WGS sequence"/>
</dbReference>
<evidence type="ECO:0000256" key="5">
    <source>
        <dbReference type="ARBA" id="ARBA00022989"/>
    </source>
</evidence>
<accession>A0A928WZS9</accession>
<dbReference type="NCBIfam" id="TIGR03025">
    <property type="entry name" value="EPS_sugtrans"/>
    <property type="match status" value="1"/>
</dbReference>
<keyword evidence="4" id="KW-0812">Transmembrane</keyword>
<evidence type="ECO:0000256" key="6">
    <source>
        <dbReference type="ARBA" id="ARBA00023136"/>
    </source>
</evidence>
<dbReference type="PANTHER" id="PTHR30576:SF21">
    <property type="entry name" value="UDP-GLUCOSE:UNDECAPRENYL-PHOSPHATE GLUCOSE-1-PHOSPHATE TRANSFERASE"/>
    <property type="match status" value="1"/>
</dbReference>
<evidence type="ECO:0000259" key="7">
    <source>
        <dbReference type="Pfam" id="PF02397"/>
    </source>
</evidence>
<feature type="domain" description="Bacterial sugar transferase" evidence="7">
    <location>
        <begin position="152"/>
        <end position="334"/>
    </location>
</feature>
<comment type="caution">
    <text evidence="8">The sequence shown here is derived from an EMBL/GenBank/DDBJ whole genome shotgun (WGS) entry which is preliminary data.</text>
</comment>
<evidence type="ECO:0000256" key="3">
    <source>
        <dbReference type="ARBA" id="ARBA00022679"/>
    </source>
</evidence>
<keyword evidence="3 8" id="KW-0808">Transferase</keyword>
<dbReference type="RefSeq" id="WP_193992022.1">
    <property type="nucleotide sequence ID" value="NZ_JADEXP010000037.1"/>
</dbReference>
<name>A0A928WZS9_LEPEC</name>
<evidence type="ECO:0000313" key="9">
    <source>
        <dbReference type="Proteomes" id="UP000615026"/>
    </source>
</evidence>
<proteinExistence type="inferred from homology"/>
<reference evidence="8" key="1">
    <citation type="submission" date="2020-10" db="EMBL/GenBank/DDBJ databases">
        <authorList>
            <person name="Castelo-Branco R."/>
            <person name="Eusebio N."/>
            <person name="Adriana R."/>
            <person name="Vieira A."/>
            <person name="Brugerolle De Fraissinette N."/>
            <person name="Rezende De Castro R."/>
            <person name="Schneider M.P."/>
            <person name="Vasconcelos V."/>
            <person name="Leao P.N."/>
        </authorList>
    </citation>
    <scope>NUCLEOTIDE SEQUENCE</scope>
    <source>
        <strain evidence="8">LEGE 11479</strain>
    </source>
</reference>
<comment type="subcellular location">
    <subcellularLocation>
        <location evidence="1">Membrane</location>
        <topology evidence="1">Multi-pass membrane protein</topology>
    </subcellularLocation>
</comment>
<keyword evidence="6" id="KW-0472">Membrane</keyword>
<dbReference type="GO" id="GO:0009242">
    <property type="term" value="P:colanic acid biosynthetic process"/>
    <property type="evidence" value="ECO:0007669"/>
    <property type="project" value="TreeGrafter"/>
</dbReference>
<dbReference type="AlphaFoldDB" id="A0A928WZS9"/>
<comment type="similarity">
    <text evidence="2">Belongs to the bacterial sugar transferase family.</text>
</comment>
<evidence type="ECO:0000256" key="4">
    <source>
        <dbReference type="ARBA" id="ARBA00022692"/>
    </source>
</evidence>
<dbReference type="InterPro" id="IPR003362">
    <property type="entry name" value="Bact_transf"/>
</dbReference>
<evidence type="ECO:0000313" key="8">
    <source>
        <dbReference type="EMBL" id="MBE9066337.1"/>
    </source>
</evidence>
<gene>
    <name evidence="8" type="ORF">IQ260_06695</name>
</gene>
<dbReference type="Pfam" id="PF02397">
    <property type="entry name" value="Bac_transf"/>
    <property type="match status" value="1"/>
</dbReference>
<protein>
    <submittedName>
        <fullName evidence="8">Sugar transferase</fullName>
    </submittedName>
</protein>
<keyword evidence="5" id="KW-1133">Transmembrane helix</keyword>
<keyword evidence="9" id="KW-1185">Reference proteome</keyword>
<organism evidence="8 9">
    <name type="scientific">Leptolyngbya cf. ectocarpi LEGE 11479</name>
    <dbReference type="NCBI Taxonomy" id="1828722"/>
    <lineage>
        <taxon>Bacteria</taxon>
        <taxon>Bacillati</taxon>
        <taxon>Cyanobacteriota</taxon>
        <taxon>Cyanophyceae</taxon>
        <taxon>Leptolyngbyales</taxon>
        <taxon>Leptolyngbyaceae</taxon>
        <taxon>Leptolyngbya group</taxon>
        <taxon>Leptolyngbya</taxon>
    </lineage>
</organism>
<evidence type="ECO:0000256" key="2">
    <source>
        <dbReference type="ARBA" id="ARBA00006464"/>
    </source>
</evidence>
<evidence type="ECO:0000256" key="1">
    <source>
        <dbReference type="ARBA" id="ARBA00004141"/>
    </source>
</evidence>
<sequence length="339" mass="38424">MKPLSKKVTKVQKEISRWLVVGSGDTAVMLERENRTYKPKAELIFLTDDKKTHSSPSATKASGSLFDNIDNLDALSRKSCAGILVDDSIEQLSDDTATQLMKLRLEGLSVYTLIDFHEQLCKKIPPSFLRADWFAYSFRSGLVNNPINTLLKRLLDLCVASGLLLVTSPILGLAALAVKLESAGPIIYSQERTGLRGKPFKIHKVRSMRQDAESQGAQWAQTQDPRITWVGQFLRKTRIDELPQLWNVIKGEMTLIGPRPERPQFDQSLRQDIPYYDVRYIVKPGITGWAQVNYPYGASTEDAYHKLAYDIYYIKNYSLWLDVLTAFKTIGVVLHRQGR</sequence>